<dbReference type="GeneID" id="110984299"/>
<dbReference type="PANTHER" id="PTHR11783">
    <property type="entry name" value="SULFOTRANSFERASE SULT"/>
    <property type="match status" value="1"/>
</dbReference>
<evidence type="ECO:0000313" key="5">
    <source>
        <dbReference type="RefSeq" id="XP_022100016.1"/>
    </source>
</evidence>
<keyword evidence="2" id="KW-0808">Transferase</keyword>
<organism evidence="4 5">
    <name type="scientific">Acanthaster planci</name>
    <name type="common">Crown-of-thorns starfish</name>
    <dbReference type="NCBI Taxonomy" id="133434"/>
    <lineage>
        <taxon>Eukaryota</taxon>
        <taxon>Metazoa</taxon>
        <taxon>Echinodermata</taxon>
        <taxon>Eleutherozoa</taxon>
        <taxon>Asterozoa</taxon>
        <taxon>Asteroidea</taxon>
        <taxon>Valvatacea</taxon>
        <taxon>Valvatida</taxon>
        <taxon>Acanthasteridae</taxon>
        <taxon>Acanthaster</taxon>
    </lineage>
</organism>
<dbReference type="AlphaFoldDB" id="A0A8B7Z9U1"/>
<name>A0A8B7Z9U1_ACAPL</name>
<reference evidence="5" key="1">
    <citation type="submission" date="2025-08" db="UniProtKB">
        <authorList>
            <consortium name="RefSeq"/>
        </authorList>
    </citation>
    <scope>IDENTIFICATION</scope>
</reference>
<dbReference type="InterPro" id="IPR000863">
    <property type="entry name" value="Sulfotransferase_dom"/>
</dbReference>
<dbReference type="Pfam" id="PF00685">
    <property type="entry name" value="Sulfotransfer_1"/>
    <property type="match status" value="1"/>
</dbReference>
<evidence type="ECO:0000256" key="1">
    <source>
        <dbReference type="ARBA" id="ARBA00005771"/>
    </source>
</evidence>
<dbReference type="SUPFAM" id="SSF52540">
    <property type="entry name" value="P-loop containing nucleoside triphosphate hydrolases"/>
    <property type="match status" value="1"/>
</dbReference>
<keyword evidence="4" id="KW-1185">Reference proteome</keyword>
<dbReference type="GO" id="GO:0008146">
    <property type="term" value="F:sulfotransferase activity"/>
    <property type="evidence" value="ECO:0007669"/>
    <property type="project" value="InterPro"/>
</dbReference>
<accession>A0A8B7Z9U1</accession>
<dbReference type="RefSeq" id="XP_022100016.1">
    <property type="nucleotide sequence ID" value="XM_022244324.1"/>
</dbReference>
<dbReference type="OMA" id="SESTHDN"/>
<dbReference type="InterPro" id="IPR027417">
    <property type="entry name" value="P-loop_NTPase"/>
</dbReference>
<dbReference type="Gene3D" id="3.40.50.300">
    <property type="entry name" value="P-loop containing nucleotide triphosphate hydrolases"/>
    <property type="match status" value="1"/>
</dbReference>
<dbReference type="KEGG" id="aplc:110984299"/>
<dbReference type="OrthoDB" id="205623at2759"/>
<sequence>MVVWAVFGKRFLCGGIDTNLSDKKSVISVGRGFSTANNPVGLQAAPIIDKYVVKLFGCLTVIRYLGNLSESTHDNEDASPMLVLESDSQQTLPIKVKEPRLPGASGYSARNSLTPSPILWRHQAMWKSFMDFVVQVPAGQPQNKVEGITLPPKATDAVKTLKHWDVREDDVWLVTYPKAGTTWAQEIMSCVMYDGNIEEVNKKHGAFRVLFPDMDIPEFIRKTKNLPACYEIAKEMPSPRVIKTHMPGQLLPPQIWERRPKIVYIMRNPKDLTVSYFYFLKLANPSPDLLNETFEEFLNKTLTGDVFYGPWWNHYLYFWRKRNDPNILVLKYEDMKQDLRGNVEKISKFLGKNLSAETLDTITEHCSFAKMKNNPMASLDSILRHDKSQGVFMRKGAIGNWKTHFTVAQNEAMDAHIEEKLHGTGLTFNYN</sequence>
<dbReference type="FunFam" id="3.40.50.300:FF:000433">
    <property type="entry name" value="Estrogen sulfotransferase"/>
    <property type="match status" value="1"/>
</dbReference>
<evidence type="ECO:0000313" key="4">
    <source>
        <dbReference type="Proteomes" id="UP000694845"/>
    </source>
</evidence>
<protein>
    <submittedName>
        <fullName evidence="5">Sulfotransferase 1A1-like</fullName>
    </submittedName>
</protein>
<feature type="domain" description="Sulfotransferase" evidence="3">
    <location>
        <begin position="169"/>
        <end position="425"/>
    </location>
</feature>
<dbReference type="Proteomes" id="UP000694845">
    <property type="component" value="Unplaced"/>
</dbReference>
<gene>
    <name evidence="5" type="primary">LOC110984299</name>
</gene>
<evidence type="ECO:0000259" key="3">
    <source>
        <dbReference type="Pfam" id="PF00685"/>
    </source>
</evidence>
<evidence type="ECO:0000256" key="2">
    <source>
        <dbReference type="ARBA" id="ARBA00022679"/>
    </source>
</evidence>
<comment type="similarity">
    <text evidence="1">Belongs to the sulfotransferase 1 family.</text>
</comment>
<proteinExistence type="inferred from homology"/>